<dbReference type="Proteomes" id="UP000046393">
    <property type="component" value="Unplaced"/>
</dbReference>
<protein>
    <recommendedName>
        <fullName evidence="11">dTCF</fullName>
    </recommendedName>
</protein>
<evidence type="ECO:0000256" key="12">
    <source>
        <dbReference type="PROSITE-ProRule" id="PRU00267"/>
    </source>
</evidence>
<dbReference type="GO" id="GO:0000981">
    <property type="term" value="F:DNA-binding transcription factor activity, RNA polymerase II-specific"/>
    <property type="evidence" value="ECO:0007669"/>
    <property type="project" value="TreeGrafter"/>
</dbReference>
<evidence type="ECO:0000256" key="3">
    <source>
        <dbReference type="ARBA" id="ARBA00022687"/>
    </source>
</evidence>
<dbReference type="PANTHER" id="PTHR10373:SF38">
    <property type="entry name" value="PROTEIN PANGOLIN, ISOFORM J"/>
    <property type="match status" value="1"/>
</dbReference>
<dbReference type="GO" id="GO:0000978">
    <property type="term" value="F:RNA polymerase II cis-regulatory region sequence-specific DNA binding"/>
    <property type="evidence" value="ECO:0007669"/>
    <property type="project" value="TreeGrafter"/>
</dbReference>
<evidence type="ECO:0000259" key="14">
    <source>
        <dbReference type="PROSITE" id="PS50118"/>
    </source>
</evidence>
<keyword evidence="6" id="KW-0010">Activator</keyword>
<evidence type="ECO:0000313" key="16">
    <source>
        <dbReference type="WBParaSite" id="SMUV_0000161001-mRNA-1"/>
    </source>
</evidence>
<evidence type="ECO:0000313" key="15">
    <source>
        <dbReference type="Proteomes" id="UP000046393"/>
    </source>
</evidence>
<dbReference type="InterPro" id="IPR009071">
    <property type="entry name" value="HMG_box_dom"/>
</dbReference>
<comment type="similarity">
    <text evidence="2">Belongs to the TCF/LEF family.</text>
</comment>
<dbReference type="GO" id="GO:0007435">
    <property type="term" value="P:salivary gland morphogenesis"/>
    <property type="evidence" value="ECO:0007669"/>
    <property type="project" value="UniProtKB-ARBA"/>
</dbReference>
<dbReference type="GO" id="GO:0060070">
    <property type="term" value="P:canonical Wnt signaling pathway"/>
    <property type="evidence" value="ECO:0007669"/>
    <property type="project" value="TreeGrafter"/>
</dbReference>
<evidence type="ECO:0000256" key="9">
    <source>
        <dbReference type="ARBA" id="ARBA00053480"/>
    </source>
</evidence>
<dbReference type="SUPFAM" id="SSF47095">
    <property type="entry name" value="HMG-box"/>
    <property type="match status" value="1"/>
</dbReference>
<comment type="function">
    <text evidence="9">Segment polarity protein. Functions together with arm to transduce the Wingless (Wg) signal in embryos and in developing adult tissues. Acts as a transcriptional activator, but in the absence of arm, it binds to gro and acts as a transcriptional repressor of wg-responsive genes.</text>
</comment>
<sequence length="328" mass="37086">MKQGPSPYAMPMRLQPPVNPAASLSPSYAALYMQQATLSPSFLTFPPSTSPLPFQFQGSPAGTPKGCNPFPGFMRNMTASAPHPLNSINQMRLRQMGSPIASMANDLVHTVNGATTPKRIKAENRLQRERHVKKPLNAFMWFMKKNRPKLMEELDYKERQSAELNKELGRRWHDLPKEEQQRYYDMAKEDRQRHMEKYPNWSARENYAINKKKKKKNRDKVDENGEQKKCRARFGLAHQDKWCKHCKRKKRCLWYREDREAASPMAAVVSSTTPGTPGTPSSLSAPGIGGINGRDSESESEIDGDDPSAAQTILEQVAAEQVPPALMC</sequence>
<evidence type="ECO:0000256" key="2">
    <source>
        <dbReference type="ARBA" id="ARBA00006569"/>
    </source>
</evidence>
<feature type="DNA-binding region" description="HMG box" evidence="12">
    <location>
        <begin position="132"/>
        <end position="202"/>
    </location>
</feature>
<dbReference type="STRING" id="451379.A0A0N5ABT4"/>
<evidence type="ECO:0000256" key="10">
    <source>
        <dbReference type="ARBA" id="ARBA00061799"/>
    </source>
</evidence>
<dbReference type="Pfam" id="PF00505">
    <property type="entry name" value="HMG_box"/>
    <property type="match status" value="1"/>
</dbReference>
<comment type="subcellular location">
    <subcellularLocation>
        <location evidence="1">Nucleus</location>
    </subcellularLocation>
</comment>
<name>A0A0N5ABT4_9BILA</name>
<keyword evidence="5 12" id="KW-0238">DNA-binding</keyword>
<feature type="compositionally biased region" description="Low complexity" evidence="13">
    <location>
        <begin position="270"/>
        <end position="286"/>
    </location>
</feature>
<evidence type="ECO:0000256" key="1">
    <source>
        <dbReference type="ARBA" id="ARBA00004123"/>
    </source>
</evidence>
<evidence type="ECO:0000256" key="7">
    <source>
        <dbReference type="ARBA" id="ARBA00023163"/>
    </source>
</evidence>
<feature type="domain" description="HMG box" evidence="14">
    <location>
        <begin position="132"/>
        <end position="202"/>
    </location>
</feature>
<dbReference type="FunFam" id="1.10.30.10:FF:000001">
    <property type="entry name" value="transcription factor 7 isoform X2"/>
    <property type="match status" value="1"/>
</dbReference>
<dbReference type="GO" id="GO:0001222">
    <property type="term" value="F:transcription corepressor binding"/>
    <property type="evidence" value="ECO:0007669"/>
    <property type="project" value="UniProtKB-ARBA"/>
</dbReference>
<accession>A0A0N5ABT4</accession>
<feature type="region of interest" description="Disordered" evidence="13">
    <location>
        <begin position="265"/>
        <end position="310"/>
    </location>
</feature>
<keyword evidence="3" id="KW-0879">Wnt signaling pathway</keyword>
<dbReference type="InterPro" id="IPR024940">
    <property type="entry name" value="TCF/LEF"/>
</dbReference>
<keyword evidence="4" id="KW-0805">Transcription regulation</keyword>
<dbReference type="GO" id="GO:0072091">
    <property type="term" value="P:regulation of stem cell proliferation"/>
    <property type="evidence" value="ECO:0007669"/>
    <property type="project" value="UniProtKB-ARBA"/>
</dbReference>
<keyword evidence="7" id="KW-0804">Transcription</keyword>
<evidence type="ECO:0000256" key="6">
    <source>
        <dbReference type="ARBA" id="ARBA00023159"/>
    </source>
</evidence>
<keyword evidence="8 12" id="KW-0539">Nucleus</keyword>
<dbReference type="GO" id="GO:0000785">
    <property type="term" value="C:chromatin"/>
    <property type="evidence" value="ECO:0007669"/>
    <property type="project" value="TreeGrafter"/>
</dbReference>
<dbReference type="Gene3D" id="1.10.30.10">
    <property type="entry name" value="High mobility group box domain"/>
    <property type="match status" value="1"/>
</dbReference>
<evidence type="ECO:0000256" key="13">
    <source>
        <dbReference type="SAM" id="MobiDB-lite"/>
    </source>
</evidence>
<evidence type="ECO:0000256" key="4">
    <source>
        <dbReference type="ARBA" id="ARBA00023015"/>
    </source>
</evidence>
<organism evidence="15 16">
    <name type="scientific">Syphacia muris</name>
    <dbReference type="NCBI Taxonomy" id="451379"/>
    <lineage>
        <taxon>Eukaryota</taxon>
        <taxon>Metazoa</taxon>
        <taxon>Ecdysozoa</taxon>
        <taxon>Nematoda</taxon>
        <taxon>Chromadorea</taxon>
        <taxon>Rhabditida</taxon>
        <taxon>Spirurina</taxon>
        <taxon>Oxyuridomorpha</taxon>
        <taxon>Oxyuroidea</taxon>
        <taxon>Oxyuridae</taxon>
        <taxon>Syphacia</taxon>
    </lineage>
</organism>
<proteinExistence type="inferred from homology"/>
<dbReference type="GO" id="GO:0007500">
    <property type="term" value="P:mesodermal cell fate determination"/>
    <property type="evidence" value="ECO:0007669"/>
    <property type="project" value="UniProtKB-ARBA"/>
</dbReference>
<dbReference type="AlphaFoldDB" id="A0A0N5ABT4"/>
<dbReference type="InterPro" id="IPR036910">
    <property type="entry name" value="HMG_box_dom_sf"/>
</dbReference>
<evidence type="ECO:0000256" key="8">
    <source>
        <dbReference type="ARBA" id="ARBA00023242"/>
    </source>
</evidence>
<reference evidence="16" key="1">
    <citation type="submission" date="2017-02" db="UniProtKB">
        <authorList>
            <consortium name="WormBaseParasite"/>
        </authorList>
    </citation>
    <scope>IDENTIFICATION</scope>
</reference>
<dbReference type="PROSITE" id="PS50118">
    <property type="entry name" value="HMG_BOX_2"/>
    <property type="match status" value="1"/>
</dbReference>
<dbReference type="SMART" id="SM00398">
    <property type="entry name" value="HMG"/>
    <property type="match status" value="1"/>
</dbReference>
<comment type="subunit">
    <text evidence="10">Binds to the beta-catenin homolog arm or to gro.</text>
</comment>
<dbReference type="GO" id="GO:1990907">
    <property type="term" value="C:beta-catenin-TCF complex"/>
    <property type="evidence" value="ECO:0007669"/>
    <property type="project" value="TreeGrafter"/>
</dbReference>
<dbReference type="SMART" id="SM01366">
    <property type="entry name" value="c-clamp"/>
    <property type="match status" value="1"/>
</dbReference>
<dbReference type="PANTHER" id="PTHR10373">
    <property type="entry name" value="TRANSCRIPTION FACTOR 7 FAMILY MEMBER"/>
    <property type="match status" value="1"/>
</dbReference>
<dbReference type="WBParaSite" id="SMUV_0000161001-mRNA-1">
    <property type="protein sequence ID" value="SMUV_0000161001-mRNA-1"/>
    <property type="gene ID" value="SMUV_0000161001"/>
</dbReference>
<evidence type="ECO:0000256" key="11">
    <source>
        <dbReference type="ARBA" id="ARBA00080285"/>
    </source>
</evidence>
<keyword evidence="15" id="KW-1185">Reference proteome</keyword>
<evidence type="ECO:0000256" key="5">
    <source>
        <dbReference type="ARBA" id="ARBA00023125"/>
    </source>
</evidence>